<dbReference type="RefSeq" id="WP_179487775.1">
    <property type="nucleotide sequence ID" value="NZ_JACCCW010000001.1"/>
</dbReference>
<accession>A0A7Y9PEW2</accession>
<gene>
    <name evidence="1" type="ORF">HDF17_000691</name>
</gene>
<organism evidence="1 2">
    <name type="scientific">Granulicella arctica</name>
    <dbReference type="NCBI Taxonomy" id="940613"/>
    <lineage>
        <taxon>Bacteria</taxon>
        <taxon>Pseudomonadati</taxon>
        <taxon>Acidobacteriota</taxon>
        <taxon>Terriglobia</taxon>
        <taxon>Terriglobales</taxon>
        <taxon>Acidobacteriaceae</taxon>
        <taxon>Granulicella</taxon>
    </lineage>
</organism>
<dbReference type="EMBL" id="JACCCW010000001">
    <property type="protein sequence ID" value="NYF78404.1"/>
    <property type="molecule type" value="Genomic_DNA"/>
</dbReference>
<dbReference type="Pfam" id="PF14907">
    <property type="entry name" value="NTP_transf_5"/>
    <property type="match status" value="1"/>
</dbReference>
<proteinExistence type="predicted"/>
<dbReference type="InterPro" id="IPR039498">
    <property type="entry name" value="NTP_transf_5"/>
</dbReference>
<dbReference type="Proteomes" id="UP000589520">
    <property type="component" value="Unassembled WGS sequence"/>
</dbReference>
<evidence type="ECO:0000313" key="1">
    <source>
        <dbReference type="EMBL" id="NYF78404.1"/>
    </source>
</evidence>
<evidence type="ECO:0008006" key="3">
    <source>
        <dbReference type="Google" id="ProtNLM"/>
    </source>
</evidence>
<name>A0A7Y9PEW2_9BACT</name>
<protein>
    <recommendedName>
        <fullName evidence="3">Nucleotidyltransferase family protein</fullName>
    </recommendedName>
</protein>
<evidence type="ECO:0000313" key="2">
    <source>
        <dbReference type="Proteomes" id="UP000589520"/>
    </source>
</evidence>
<comment type="caution">
    <text evidence="1">The sequence shown here is derived from an EMBL/GenBank/DDBJ whole genome shotgun (WGS) entry which is preliminary data.</text>
</comment>
<dbReference type="AlphaFoldDB" id="A0A7Y9PEW2"/>
<sequence>MASTPEMRLLAECLPPHSGAGRDLTQDLTSIDWTRLFELAAWHGMFPLLASRLLSSSPPSASQAIPAPVISMLQEHQAKYLHRSLIQTLALVQLQREFDSHGITVLAWKGPSVGWLLYGSAALRDSSDLDFLFREEDLQQVMSVTRRLGYRLLESSDTESKDLYIFTLHREFSFARPTESLLIEFHLQIMPARFHLWQDAQKDIERADIPWPLADVELRIQRPDDLLVSLCAHATKHYWDRLKWCCDIAQFLHVYRDKLDWPALLLALRKSKKDSVVLLGLAVTANIYSLKLPSIAVEALQRAPKIVALAEDLVAHVMSGQTDSISTRAKRAPISLLCPRLRDRIFYAVQPLVELNYEDLFVPVHNRPLFFINYLFRIVRLLKKYGPQRLVTKTAVAARSVR</sequence>
<reference evidence="1 2" key="1">
    <citation type="submission" date="2020-07" db="EMBL/GenBank/DDBJ databases">
        <title>Genomic Encyclopedia of Type Strains, Phase IV (KMG-V): Genome sequencing to study the core and pangenomes of soil and plant-associated prokaryotes.</title>
        <authorList>
            <person name="Whitman W."/>
        </authorList>
    </citation>
    <scope>NUCLEOTIDE SEQUENCE [LARGE SCALE GENOMIC DNA]</scope>
    <source>
        <strain evidence="1 2">X4EP2</strain>
    </source>
</reference>
<keyword evidence="2" id="KW-1185">Reference proteome</keyword>